<comment type="caution">
    <text evidence="1">The sequence shown here is derived from an EMBL/GenBank/DDBJ whole genome shotgun (WGS) entry which is preliminary data.</text>
</comment>
<reference evidence="1 2" key="1">
    <citation type="submission" date="2019-08" db="EMBL/GenBank/DDBJ databases">
        <title>Identification of Water Treatment Resistant and Multidrug Resistant Urinary Pathogenic Escherichia coli in Wastewater.</title>
        <authorList>
            <person name="Neumann N."/>
        </authorList>
    </citation>
    <scope>NUCLEOTIDE SEQUENCE [LARGE SCALE GENOMIC DNA]</scope>
    <source>
        <strain evidence="1 2">WU2356</strain>
    </source>
</reference>
<organism evidence="1 2">
    <name type="scientific">Escherichia coli</name>
    <dbReference type="NCBI Taxonomy" id="562"/>
    <lineage>
        <taxon>Bacteria</taxon>
        <taxon>Pseudomonadati</taxon>
        <taxon>Pseudomonadota</taxon>
        <taxon>Gammaproteobacteria</taxon>
        <taxon>Enterobacterales</taxon>
        <taxon>Enterobacteriaceae</taxon>
        <taxon>Escherichia</taxon>
    </lineage>
</organism>
<dbReference type="EMBL" id="VOTT01000001">
    <property type="protein sequence ID" value="MPU47345.1"/>
    <property type="molecule type" value="Genomic_DNA"/>
</dbReference>
<dbReference type="Proteomes" id="UP000392867">
    <property type="component" value="Unassembled WGS sequence"/>
</dbReference>
<accession>A0A6C8S543</accession>
<gene>
    <name evidence="1" type="ORF">FVB16_00365</name>
</gene>
<evidence type="ECO:0000313" key="1">
    <source>
        <dbReference type="EMBL" id="MPU47345.1"/>
    </source>
</evidence>
<sequence>MRLLQSSRSSGYTDTLFAGKMLFHGDVLMWTMKTLLTPRCINQRRGEILLQDIQKLKLIRY</sequence>
<dbReference type="AlphaFoldDB" id="A0A6C8S543"/>
<proteinExistence type="predicted"/>
<name>A0A6C8S543_ECOLX</name>
<evidence type="ECO:0000313" key="2">
    <source>
        <dbReference type="Proteomes" id="UP000392867"/>
    </source>
</evidence>
<protein>
    <submittedName>
        <fullName evidence="1">Uncharacterized protein</fullName>
    </submittedName>
</protein>